<keyword evidence="2" id="KW-1133">Transmembrane helix</keyword>
<name>A0A9J7BV38_9BACT</name>
<dbReference type="PANTHER" id="PTHR42709">
    <property type="entry name" value="ALKALINE PHOSPHATASE LIKE PROTEIN"/>
    <property type="match status" value="1"/>
</dbReference>
<feature type="transmembrane region" description="Helical" evidence="2">
    <location>
        <begin position="116"/>
        <end position="136"/>
    </location>
</feature>
<evidence type="ECO:0000256" key="2">
    <source>
        <dbReference type="SAM" id="Phobius"/>
    </source>
</evidence>
<feature type="transmembrane region" description="Helical" evidence="2">
    <location>
        <begin position="32"/>
        <end position="59"/>
    </location>
</feature>
<dbReference type="AlphaFoldDB" id="A0A9J7BV38"/>
<proteinExistence type="predicted"/>
<dbReference type="EMBL" id="CP093313">
    <property type="protein sequence ID" value="UWZ85634.1"/>
    <property type="molecule type" value="Genomic_DNA"/>
</dbReference>
<evidence type="ECO:0000313" key="5">
    <source>
        <dbReference type="Proteomes" id="UP001059380"/>
    </source>
</evidence>
<evidence type="ECO:0000259" key="3">
    <source>
        <dbReference type="Pfam" id="PF09335"/>
    </source>
</evidence>
<feature type="transmembrane region" description="Helical" evidence="2">
    <location>
        <begin position="188"/>
        <end position="208"/>
    </location>
</feature>
<feature type="domain" description="VTT" evidence="3">
    <location>
        <begin position="64"/>
        <end position="159"/>
    </location>
</feature>
<reference evidence="4" key="1">
    <citation type="submission" date="2021-04" db="EMBL/GenBank/DDBJ databases">
        <title>Phylogenetic analysis of Acidobacteriaceae.</title>
        <authorList>
            <person name="Qiu L."/>
            <person name="Zhang Q."/>
        </authorList>
    </citation>
    <scope>NUCLEOTIDE SEQUENCE</scope>
    <source>
        <strain evidence="4">DSM 25168</strain>
    </source>
</reference>
<evidence type="ECO:0000313" key="4">
    <source>
        <dbReference type="EMBL" id="UWZ85634.1"/>
    </source>
</evidence>
<feature type="region of interest" description="Disordered" evidence="1">
    <location>
        <begin position="216"/>
        <end position="238"/>
    </location>
</feature>
<dbReference type="Pfam" id="PF09335">
    <property type="entry name" value="VTT_dom"/>
    <property type="match status" value="1"/>
</dbReference>
<gene>
    <name evidence="4" type="ORF">MOP44_06735</name>
</gene>
<keyword evidence="2" id="KW-0812">Transmembrane</keyword>
<evidence type="ECO:0000256" key="1">
    <source>
        <dbReference type="SAM" id="MobiDB-lite"/>
    </source>
</evidence>
<organism evidence="4 5">
    <name type="scientific">Occallatibacter riparius</name>
    <dbReference type="NCBI Taxonomy" id="1002689"/>
    <lineage>
        <taxon>Bacteria</taxon>
        <taxon>Pseudomonadati</taxon>
        <taxon>Acidobacteriota</taxon>
        <taxon>Terriglobia</taxon>
        <taxon>Terriglobales</taxon>
        <taxon>Acidobacteriaceae</taxon>
        <taxon>Occallatibacter</taxon>
    </lineage>
</organism>
<dbReference type="InterPro" id="IPR051311">
    <property type="entry name" value="DedA_domain"/>
</dbReference>
<dbReference type="Proteomes" id="UP001059380">
    <property type="component" value="Chromosome"/>
</dbReference>
<sequence length="238" mass="25846">MSFSFLESGAAAAGGKKSSTFHWLARLGAPGVFAVSLVDATIIPLAVPGSTDLLLLWLISRGSNPYLLVSCGVIGSLIGGWTTWRLGKKGGEAAIGRYVPPRLQKRVQGWAQKHPMLAVFLPAILPPPIPLWPFLLAAGALGATARRFLLAFGAGRTLRYSLMGWLAIRYGRHIIKAWSATLEKWSAPIMWTFTILTVAGLAFSIWKLRRSAAREANRPGNANDSEQPLPRKNYSQLT</sequence>
<keyword evidence="2" id="KW-0472">Membrane</keyword>
<keyword evidence="5" id="KW-1185">Reference proteome</keyword>
<dbReference type="KEGG" id="orp:MOP44_06735"/>
<feature type="transmembrane region" description="Helical" evidence="2">
    <location>
        <begin position="148"/>
        <end position="168"/>
    </location>
</feature>
<dbReference type="RefSeq" id="WP_260795216.1">
    <property type="nucleotide sequence ID" value="NZ_CP093313.1"/>
</dbReference>
<accession>A0A9J7BV38</accession>
<protein>
    <submittedName>
        <fullName evidence="4">VTT domain-containing protein</fullName>
    </submittedName>
</protein>
<feature type="transmembrane region" description="Helical" evidence="2">
    <location>
        <begin position="66"/>
        <end position="84"/>
    </location>
</feature>
<dbReference type="InterPro" id="IPR032816">
    <property type="entry name" value="VTT_dom"/>
</dbReference>